<dbReference type="EMBL" id="AJVK01027064">
    <property type="status" value="NOT_ANNOTATED_CDS"/>
    <property type="molecule type" value="Genomic_DNA"/>
</dbReference>
<evidence type="ECO:0000313" key="5">
    <source>
        <dbReference type="Proteomes" id="UP000092462"/>
    </source>
</evidence>
<keyword evidence="5" id="KW-1185">Reference proteome</keyword>
<dbReference type="AlphaFoldDB" id="A0A1B0D7P0"/>
<sequence>MDETNKFDGSTWAQEMVWLLGNNLDFAGAARMQALRAPLLELSAIFSEDHTEWLNKSIGNSVACVDNLPSPRFIKTHLPWQLLPNQLDTVKPKIIYIARNPKDLCVSYYYYCTLIHGLNGTFDEFCECFLANKTPIGSVWEHVMEFWKRRNEPNILFLKYEDMKLDLPGTIWKCAEFLGVSNKMTQEDVDNVATHLMFEKMQNNPAVNLDPILNPDQPADKNENRKIKFIRNGKIGDWQNYMDNYMSRKFDKWIEENTR</sequence>
<feature type="domain" description="Sulfotransferase" evidence="3">
    <location>
        <begin position="9"/>
        <end position="257"/>
    </location>
</feature>
<comment type="similarity">
    <text evidence="1">Belongs to the sulfotransferase 1 family.</text>
</comment>
<keyword evidence="2" id="KW-0808">Transferase</keyword>
<organism evidence="4 5">
    <name type="scientific">Phlebotomus papatasi</name>
    <name type="common">Sandfly</name>
    <dbReference type="NCBI Taxonomy" id="29031"/>
    <lineage>
        <taxon>Eukaryota</taxon>
        <taxon>Metazoa</taxon>
        <taxon>Ecdysozoa</taxon>
        <taxon>Arthropoda</taxon>
        <taxon>Hexapoda</taxon>
        <taxon>Insecta</taxon>
        <taxon>Pterygota</taxon>
        <taxon>Neoptera</taxon>
        <taxon>Endopterygota</taxon>
        <taxon>Diptera</taxon>
        <taxon>Nematocera</taxon>
        <taxon>Psychodoidea</taxon>
        <taxon>Psychodidae</taxon>
        <taxon>Phlebotomus</taxon>
        <taxon>Phlebotomus</taxon>
    </lineage>
</organism>
<dbReference type="EMBL" id="AJVK01027063">
    <property type="status" value="NOT_ANNOTATED_CDS"/>
    <property type="molecule type" value="Genomic_DNA"/>
</dbReference>
<dbReference type="InterPro" id="IPR027417">
    <property type="entry name" value="P-loop_NTPase"/>
</dbReference>
<protein>
    <recommendedName>
        <fullName evidence="3">Sulfotransferase domain-containing protein</fullName>
    </recommendedName>
</protein>
<proteinExistence type="inferred from homology"/>
<dbReference type="EnsemblMetazoa" id="PPAI003563-RA">
    <property type="protein sequence ID" value="PPAI003563-PA"/>
    <property type="gene ID" value="PPAI003563"/>
</dbReference>
<dbReference type="PANTHER" id="PTHR11783">
    <property type="entry name" value="SULFOTRANSFERASE SULT"/>
    <property type="match status" value="1"/>
</dbReference>
<evidence type="ECO:0000259" key="3">
    <source>
        <dbReference type="Pfam" id="PF00685"/>
    </source>
</evidence>
<evidence type="ECO:0000256" key="1">
    <source>
        <dbReference type="ARBA" id="ARBA00005771"/>
    </source>
</evidence>
<dbReference type="VEuPathDB" id="VectorBase:PPAPM1_010516"/>
<reference evidence="4" key="1">
    <citation type="submission" date="2022-08" db="UniProtKB">
        <authorList>
            <consortium name="EnsemblMetazoa"/>
        </authorList>
    </citation>
    <scope>IDENTIFICATION</scope>
    <source>
        <strain evidence="4">Israel</strain>
    </source>
</reference>
<dbReference type="VEuPathDB" id="VectorBase:PPAI003563"/>
<evidence type="ECO:0000313" key="4">
    <source>
        <dbReference type="EnsemblMetazoa" id="PPAI003563-PA"/>
    </source>
</evidence>
<dbReference type="Pfam" id="PF00685">
    <property type="entry name" value="Sulfotransfer_1"/>
    <property type="match status" value="1"/>
</dbReference>
<accession>A0A1B0D7P0</accession>
<dbReference type="SUPFAM" id="SSF52540">
    <property type="entry name" value="P-loop containing nucleoside triphosphate hydrolases"/>
    <property type="match status" value="1"/>
</dbReference>
<dbReference type="Proteomes" id="UP000092462">
    <property type="component" value="Unassembled WGS sequence"/>
</dbReference>
<evidence type="ECO:0000256" key="2">
    <source>
        <dbReference type="ARBA" id="ARBA00022679"/>
    </source>
</evidence>
<dbReference type="GO" id="GO:0008146">
    <property type="term" value="F:sulfotransferase activity"/>
    <property type="evidence" value="ECO:0007669"/>
    <property type="project" value="InterPro"/>
</dbReference>
<dbReference type="Gene3D" id="3.40.50.300">
    <property type="entry name" value="P-loop containing nucleotide triphosphate hydrolases"/>
    <property type="match status" value="1"/>
</dbReference>
<name>A0A1B0D7P0_PHLPP</name>
<dbReference type="InterPro" id="IPR000863">
    <property type="entry name" value="Sulfotransferase_dom"/>
</dbReference>